<evidence type="ECO:0000256" key="1">
    <source>
        <dbReference type="SAM" id="Phobius"/>
    </source>
</evidence>
<dbReference type="Proteomes" id="UP000077748">
    <property type="component" value="Chromosome"/>
</dbReference>
<dbReference type="Pfam" id="PF21742">
    <property type="entry name" value="DUF6868"/>
    <property type="match status" value="1"/>
</dbReference>
<gene>
    <name evidence="3" type="ORF">A9C11_28565</name>
    <name evidence="4" type="ORF">P3W55_19225</name>
</gene>
<dbReference type="STRING" id="53408.A9C11_28565"/>
<evidence type="ECO:0000313" key="3">
    <source>
        <dbReference type="EMBL" id="ANI17701.1"/>
    </source>
</evidence>
<evidence type="ECO:0000259" key="2">
    <source>
        <dbReference type="Pfam" id="PF21742"/>
    </source>
</evidence>
<feature type="transmembrane region" description="Helical" evidence="1">
    <location>
        <begin position="9"/>
        <end position="32"/>
    </location>
</feature>
<dbReference type="GeneID" id="72998580"/>
<feature type="transmembrane region" description="Helical" evidence="1">
    <location>
        <begin position="52"/>
        <end position="78"/>
    </location>
</feature>
<reference evidence="3 5" key="1">
    <citation type="submission" date="2016-05" db="EMBL/GenBank/DDBJ databases">
        <title>Genome Sequence of Pseudomonas citronellolis Strain SJTE-3, an Estrogens and Persistent Organic Pollutants degradation strain.</title>
        <authorList>
            <person name="Liang R."/>
        </authorList>
    </citation>
    <scope>NUCLEOTIDE SEQUENCE [LARGE SCALE GENOMIC DNA]</scope>
    <source>
        <strain evidence="3 5">SJTE-3</strain>
    </source>
</reference>
<proteinExistence type="predicted"/>
<reference evidence="4" key="2">
    <citation type="submission" date="2023-03" db="EMBL/GenBank/DDBJ databases">
        <title>Draft assemblies of triclosan tolerant bacteria isolated from returned activated sludge.</title>
        <authorList>
            <person name="Van Hamelsveld S."/>
        </authorList>
    </citation>
    <scope>NUCLEOTIDE SEQUENCE</scope>
    <source>
        <strain evidence="4">GW210015_S63</strain>
    </source>
</reference>
<evidence type="ECO:0000313" key="4">
    <source>
        <dbReference type="EMBL" id="MDF3843848.1"/>
    </source>
</evidence>
<dbReference type="AlphaFoldDB" id="A0A127N0C0"/>
<keyword evidence="1" id="KW-0812">Transmembrane</keyword>
<name>A0A127N0C0_9PSED</name>
<evidence type="ECO:0000313" key="5">
    <source>
        <dbReference type="Proteomes" id="UP000077748"/>
    </source>
</evidence>
<accession>A0A127N0C0</accession>
<dbReference type="InterPro" id="IPR049220">
    <property type="entry name" value="DUF6868"/>
</dbReference>
<dbReference type="EMBL" id="JARJLR010000309">
    <property type="protein sequence ID" value="MDF3843848.1"/>
    <property type="molecule type" value="Genomic_DNA"/>
</dbReference>
<dbReference type="Proteomes" id="UP001220662">
    <property type="component" value="Unassembled WGS sequence"/>
</dbReference>
<dbReference type="RefSeq" id="WP_009613362.1">
    <property type="nucleotide sequence ID" value="NZ_BDGS01000001.1"/>
</dbReference>
<dbReference type="EMBL" id="CP015878">
    <property type="protein sequence ID" value="ANI17701.1"/>
    <property type="molecule type" value="Genomic_DNA"/>
</dbReference>
<dbReference type="KEGG" id="pcq:PcP3B5_56260"/>
<keyword evidence="1" id="KW-0472">Membrane</keyword>
<feature type="domain" description="DUF6868" evidence="2">
    <location>
        <begin position="1"/>
        <end position="78"/>
    </location>
</feature>
<protein>
    <recommendedName>
        <fullName evidence="2">DUF6868 domain-containing protein</fullName>
    </recommendedName>
</protein>
<organism evidence="3 5">
    <name type="scientific">Pseudomonas citronellolis</name>
    <dbReference type="NCBI Taxonomy" id="53408"/>
    <lineage>
        <taxon>Bacteria</taxon>
        <taxon>Pseudomonadati</taxon>
        <taxon>Pseudomonadota</taxon>
        <taxon>Gammaproteobacteria</taxon>
        <taxon>Pseudomonadales</taxon>
        <taxon>Pseudomonadaceae</taxon>
        <taxon>Pseudomonas</taxon>
    </lineage>
</organism>
<sequence length="81" mass="9279">MNVRDPQEFLLWCTLLNYAVLLLWFGAFSLAHDGLYRLHKHWFGLGREAFDALHYGGMAIYKIGVLLFNLVPLLALWITGG</sequence>
<keyword evidence="1" id="KW-1133">Transmembrane helix</keyword>